<dbReference type="PANTHER" id="PTHR45348:SF2">
    <property type="entry name" value="ZINC-TYPE ALCOHOL DEHYDROGENASE-LIKE PROTEIN C2E1P3.01"/>
    <property type="match status" value="1"/>
</dbReference>
<dbReference type="HOGENOM" id="CLU_026673_16_5_1"/>
<dbReference type="Pfam" id="PF08240">
    <property type="entry name" value="ADH_N"/>
    <property type="match status" value="1"/>
</dbReference>
<dbReference type="Pfam" id="PF00107">
    <property type="entry name" value="ADH_zinc_N"/>
    <property type="match status" value="1"/>
</dbReference>
<accession>S7Q904</accession>
<name>S7Q904_GLOTA</name>
<dbReference type="Gene3D" id="3.90.180.10">
    <property type="entry name" value="Medium-chain alcohol dehydrogenases, catalytic domain"/>
    <property type="match status" value="1"/>
</dbReference>
<dbReference type="OrthoDB" id="10257049at2759"/>
<sequence length="318" mass="33543">MTQQKALFLEKPLGAFVVEDRPIPSPGPGDLLIKVEVTALNPLEWKLHRGLVSAYVDKYPVILGVDIAGTVVDVGEGVTHFAKGDRVAGYQQYTLTVAELTAKVPSQLPLEEAASIPSASVADAFGLYAEDNPDGPGGAGLTPPWETGGRGKYSAIQFARLSGFSPIIVTASSRNESIVKSLGATHVIDKNLSGDSLRTAVSSITSTPIEIIYDEVSLRDTQQAAYDLLALGGTLALTLPPTFQADAQARKRSGAEEVEPELLCCPEDLLAKGDIKPNPVRVLPDGLHGVAGGLNDLEEGRVSGQKLVASPQETKNQI</sequence>
<dbReference type="SUPFAM" id="SSF50129">
    <property type="entry name" value="GroES-like"/>
    <property type="match status" value="1"/>
</dbReference>
<dbReference type="Gene3D" id="3.40.50.720">
    <property type="entry name" value="NAD(P)-binding Rossmann-like Domain"/>
    <property type="match status" value="1"/>
</dbReference>
<dbReference type="InterPro" id="IPR020843">
    <property type="entry name" value="ER"/>
</dbReference>
<dbReference type="AlphaFoldDB" id="S7Q904"/>
<dbReference type="eggNOG" id="KOG1198">
    <property type="taxonomic scope" value="Eukaryota"/>
</dbReference>
<gene>
    <name evidence="2" type="ORF">GLOTRDRAFT_93440</name>
</gene>
<dbReference type="GeneID" id="19309499"/>
<reference evidence="2 3" key="1">
    <citation type="journal article" date="2012" name="Science">
        <title>The Paleozoic origin of enzymatic lignin decomposition reconstructed from 31 fungal genomes.</title>
        <authorList>
            <person name="Floudas D."/>
            <person name="Binder M."/>
            <person name="Riley R."/>
            <person name="Barry K."/>
            <person name="Blanchette R.A."/>
            <person name="Henrissat B."/>
            <person name="Martinez A.T."/>
            <person name="Otillar R."/>
            <person name="Spatafora J.W."/>
            <person name="Yadav J.S."/>
            <person name="Aerts A."/>
            <person name="Benoit I."/>
            <person name="Boyd A."/>
            <person name="Carlson A."/>
            <person name="Copeland A."/>
            <person name="Coutinho P.M."/>
            <person name="de Vries R.P."/>
            <person name="Ferreira P."/>
            <person name="Findley K."/>
            <person name="Foster B."/>
            <person name="Gaskell J."/>
            <person name="Glotzer D."/>
            <person name="Gorecki P."/>
            <person name="Heitman J."/>
            <person name="Hesse C."/>
            <person name="Hori C."/>
            <person name="Igarashi K."/>
            <person name="Jurgens J.A."/>
            <person name="Kallen N."/>
            <person name="Kersten P."/>
            <person name="Kohler A."/>
            <person name="Kuees U."/>
            <person name="Kumar T.K.A."/>
            <person name="Kuo A."/>
            <person name="LaButti K."/>
            <person name="Larrondo L.F."/>
            <person name="Lindquist E."/>
            <person name="Ling A."/>
            <person name="Lombard V."/>
            <person name="Lucas S."/>
            <person name="Lundell T."/>
            <person name="Martin R."/>
            <person name="McLaughlin D.J."/>
            <person name="Morgenstern I."/>
            <person name="Morin E."/>
            <person name="Murat C."/>
            <person name="Nagy L.G."/>
            <person name="Nolan M."/>
            <person name="Ohm R.A."/>
            <person name="Patyshakuliyeva A."/>
            <person name="Rokas A."/>
            <person name="Ruiz-Duenas F.J."/>
            <person name="Sabat G."/>
            <person name="Salamov A."/>
            <person name="Samejima M."/>
            <person name="Schmutz J."/>
            <person name="Slot J.C."/>
            <person name="St John F."/>
            <person name="Stenlid J."/>
            <person name="Sun H."/>
            <person name="Sun S."/>
            <person name="Syed K."/>
            <person name="Tsang A."/>
            <person name="Wiebenga A."/>
            <person name="Young D."/>
            <person name="Pisabarro A."/>
            <person name="Eastwood D.C."/>
            <person name="Martin F."/>
            <person name="Cullen D."/>
            <person name="Grigoriev I.V."/>
            <person name="Hibbett D.S."/>
        </authorList>
    </citation>
    <scope>NUCLEOTIDE SEQUENCE [LARGE SCALE GENOMIC DNA]</scope>
    <source>
        <strain evidence="2 3">ATCC 11539</strain>
    </source>
</reference>
<proteinExistence type="predicted"/>
<dbReference type="InterPro" id="IPR036291">
    <property type="entry name" value="NAD(P)-bd_dom_sf"/>
</dbReference>
<dbReference type="KEGG" id="gtr:GLOTRDRAFT_93440"/>
<dbReference type="InterPro" id="IPR011032">
    <property type="entry name" value="GroES-like_sf"/>
</dbReference>
<dbReference type="InterPro" id="IPR047122">
    <property type="entry name" value="Trans-enoyl_RdTase-like"/>
</dbReference>
<dbReference type="SMART" id="SM00829">
    <property type="entry name" value="PKS_ER"/>
    <property type="match status" value="1"/>
</dbReference>
<dbReference type="CDD" id="cd08249">
    <property type="entry name" value="enoyl_reductase_like"/>
    <property type="match status" value="1"/>
</dbReference>
<protein>
    <submittedName>
        <fullName evidence="2">GroES-like protein</fullName>
    </submittedName>
</protein>
<evidence type="ECO:0000313" key="2">
    <source>
        <dbReference type="EMBL" id="EPQ55918.1"/>
    </source>
</evidence>
<keyword evidence="3" id="KW-1185">Reference proteome</keyword>
<organism evidence="2 3">
    <name type="scientific">Gloeophyllum trabeum (strain ATCC 11539 / FP-39264 / Madison 617)</name>
    <name type="common">Brown rot fungus</name>
    <dbReference type="NCBI Taxonomy" id="670483"/>
    <lineage>
        <taxon>Eukaryota</taxon>
        <taxon>Fungi</taxon>
        <taxon>Dikarya</taxon>
        <taxon>Basidiomycota</taxon>
        <taxon>Agaricomycotina</taxon>
        <taxon>Agaricomycetes</taxon>
        <taxon>Gloeophyllales</taxon>
        <taxon>Gloeophyllaceae</taxon>
        <taxon>Gloeophyllum</taxon>
    </lineage>
</organism>
<evidence type="ECO:0000313" key="3">
    <source>
        <dbReference type="Proteomes" id="UP000030669"/>
    </source>
</evidence>
<dbReference type="OMA" id="NTAYCET"/>
<dbReference type="SUPFAM" id="SSF51735">
    <property type="entry name" value="NAD(P)-binding Rossmann-fold domains"/>
    <property type="match status" value="1"/>
</dbReference>
<dbReference type="EMBL" id="KB469301">
    <property type="protein sequence ID" value="EPQ55918.1"/>
    <property type="molecule type" value="Genomic_DNA"/>
</dbReference>
<evidence type="ECO:0000259" key="1">
    <source>
        <dbReference type="SMART" id="SM00829"/>
    </source>
</evidence>
<dbReference type="InterPro" id="IPR013149">
    <property type="entry name" value="ADH-like_C"/>
</dbReference>
<dbReference type="Proteomes" id="UP000030669">
    <property type="component" value="Unassembled WGS sequence"/>
</dbReference>
<dbReference type="PANTHER" id="PTHR45348">
    <property type="entry name" value="HYPOTHETICAL OXIDOREDUCTASE (EUROFUNG)"/>
    <property type="match status" value="1"/>
</dbReference>
<dbReference type="RefSeq" id="XP_007865936.1">
    <property type="nucleotide sequence ID" value="XM_007867745.1"/>
</dbReference>
<dbReference type="GO" id="GO:0016651">
    <property type="term" value="F:oxidoreductase activity, acting on NAD(P)H"/>
    <property type="evidence" value="ECO:0007669"/>
    <property type="project" value="InterPro"/>
</dbReference>
<dbReference type="InterPro" id="IPR013154">
    <property type="entry name" value="ADH-like_N"/>
</dbReference>
<feature type="domain" description="Enoyl reductase (ER)" evidence="1">
    <location>
        <begin position="11"/>
        <end position="308"/>
    </location>
</feature>